<evidence type="ECO:0000256" key="6">
    <source>
        <dbReference type="ARBA" id="ARBA00022723"/>
    </source>
</evidence>
<dbReference type="AlphaFoldDB" id="C1EH99"/>
<keyword evidence="6" id="KW-0479">Metal-binding</keyword>
<dbReference type="GeneID" id="8249142"/>
<dbReference type="NCBIfam" id="TIGR00150">
    <property type="entry name" value="T6A_YjeE"/>
    <property type="match status" value="1"/>
</dbReference>
<dbReference type="SUPFAM" id="SSF52540">
    <property type="entry name" value="P-loop containing nucleoside triphosphate hydrolases"/>
    <property type="match status" value="1"/>
</dbReference>
<keyword evidence="8" id="KW-0067">ATP-binding</keyword>
<dbReference type="PANTHER" id="PTHR33540">
    <property type="entry name" value="TRNA THREONYLCARBAMOYLADENOSINE BIOSYNTHESIS PROTEIN TSAE"/>
    <property type="match status" value="1"/>
</dbReference>
<dbReference type="PANTHER" id="PTHR33540:SF2">
    <property type="entry name" value="TRNA THREONYLCARBAMOYLADENOSINE BIOSYNTHESIS PROTEIN TSAE"/>
    <property type="match status" value="1"/>
</dbReference>
<dbReference type="GO" id="GO:0005737">
    <property type="term" value="C:cytoplasm"/>
    <property type="evidence" value="ECO:0007669"/>
    <property type="project" value="UniProtKB-SubCell"/>
</dbReference>
<feature type="compositionally biased region" description="Acidic residues" evidence="11">
    <location>
        <begin position="199"/>
        <end position="222"/>
    </location>
</feature>
<dbReference type="InterPro" id="IPR027417">
    <property type="entry name" value="P-loop_NTPase"/>
</dbReference>
<accession>C1EH99</accession>
<dbReference type="KEGG" id="mis:MICPUN_64150"/>
<evidence type="ECO:0000256" key="9">
    <source>
        <dbReference type="ARBA" id="ARBA00022842"/>
    </source>
</evidence>
<dbReference type="OrthoDB" id="507945at2759"/>
<dbReference type="InterPro" id="IPR003442">
    <property type="entry name" value="T6A_TsaE"/>
</dbReference>
<dbReference type="GO" id="GO:0002949">
    <property type="term" value="P:tRNA threonylcarbamoyladenosine modification"/>
    <property type="evidence" value="ECO:0007669"/>
    <property type="project" value="InterPro"/>
</dbReference>
<evidence type="ECO:0000256" key="1">
    <source>
        <dbReference type="ARBA" id="ARBA00004496"/>
    </source>
</evidence>
<keyword evidence="9" id="KW-0460">Magnesium</keyword>
<keyword evidence="13" id="KW-1185">Reference proteome</keyword>
<dbReference type="InParanoid" id="C1EH99"/>
<protein>
    <recommendedName>
        <fullName evidence="3">tRNA threonylcarbamoyladenosine biosynthesis protein TsaE</fullName>
    </recommendedName>
    <alternativeName>
        <fullName evidence="10">t(6)A37 threonylcarbamoyladenosine biosynthesis protein TsaE</fullName>
    </alternativeName>
</protein>
<sequence>MTPLTRALAGPARALARSGRSPRAPARRLVAAASAPSSSSSSNDAGVLVLFAPTLRATERVAALLAADARRGDVLCLHGDVGAGKSALSRAYVRAVVGDPHVDVPSPTFLLQQVYDDHCDGDDAGPPPVHHFDLYRLKGPGDCDRLGLEESFATASSLIEWAERLGERCPGERLDVYIDAAAVGDGAGASGGAVVVVEDDDGEEHEEDGDDDDDDEEDDDADPAFVDRKPRVIRLAPRGDVWRRRVDALAAKLAR</sequence>
<proteinExistence type="inferred from homology"/>
<dbReference type="STRING" id="296587.C1EH99"/>
<dbReference type="EMBL" id="CP001332">
    <property type="protein sequence ID" value="ACO67258.1"/>
    <property type="molecule type" value="Genomic_DNA"/>
</dbReference>
<dbReference type="OMA" id="SWEERIT"/>
<name>C1EH99_MICCC</name>
<gene>
    <name evidence="12" type="ORF">MICPUN_64150</name>
</gene>
<evidence type="ECO:0000313" key="12">
    <source>
        <dbReference type="EMBL" id="ACO67258.1"/>
    </source>
</evidence>
<feature type="region of interest" description="Disordered" evidence="11">
    <location>
        <begin position="1"/>
        <end position="43"/>
    </location>
</feature>
<evidence type="ECO:0000256" key="4">
    <source>
        <dbReference type="ARBA" id="ARBA00022490"/>
    </source>
</evidence>
<evidence type="ECO:0000256" key="8">
    <source>
        <dbReference type="ARBA" id="ARBA00022840"/>
    </source>
</evidence>
<dbReference type="Pfam" id="PF02367">
    <property type="entry name" value="TsaE"/>
    <property type="match status" value="1"/>
</dbReference>
<evidence type="ECO:0000313" key="13">
    <source>
        <dbReference type="Proteomes" id="UP000002009"/>
    </source>
</evidence>
<keyword evidence="4" id="KW-0963">Cytoplasm</keyword>
<dbReference type="Proteomes" id="UP000002009">
    <property type="component" value="Chromosome 14"/>
</dbReference>
<keyword evidence="5" id="KW-0819">tRNA processing</keyword>
<reference evidence="12 13" key="1">
    <citation type="journal article" date="2009" name="Science">
        <title>Green evolution and dynamic adaptations revealed by genomes of the marine picoeukaryotes Micromonas.</title>
        <authorList>
            <person name="Worden A.Z."/>
            <person name="Lee J.H."/>
            <person name="Mock T."/>
            <person name="Rouze P."/>
            <person name="Simmons M.P."/>
            <person name="Aerts A.L."/>
            <person name="Allen A.E."/>
            <person name="Cuvelier M.L."/>
            <person name="Derelle E."/>
            <person name="Everett M.V."/>
            <person name="Foulon E."/>
            <person name="Grimwood J."/>
            <person name="Gundlach H."/>
            <person name="Henrissat B."/>
            <person name="Napoli C."/>
            <person name="McDonald S.M."/>
            <person name="Parker M.S."/>
            <person name="Rombauts S."/>
            <person name="Salamov A."/>
            <person name="Von Dassow P."/>
            <person name="Badger J.H."/>
            <person name="Coutinho P.M."/>
            <person name="Demir E."/>
            <person name="Dubchak I."/>
            <person name="Gentemann C."/>
            <person name="Eikrem W."/>
            <person name="Gready J.E."/>
            <person name="John U."/>
            <person name="Lanier W."/>
            <person name="Lindquist E.A."/>
            <person name="Lucas S."/>
            <person name="Mayer K.F."/>
            <person name="Moreau H."/>
            <person name="Not F."/>
            <person name="Otillar R."/>
            <person name="Panaud O."/>
            <person name="Pangilinan J."/>
            <person name="Paulsen I."/>
            <person name="Piegu B."/>
            <person name="Poliakov A."/>
            <person name="Robbens S."/>
            <person name="Schmutz J."/>
            <person name="Toulza E."/>
            <person name="Wyss T."/>
            <person name="Zelensky A."/>
            <person name="Zhou K."/>
            <person name="Armbrust E.V."/>
            <person name="Bhattacharya D."/>
            <person name="Goodenough U.W."/>
            <person name="Van de Peer Y."/>
            <person name="Grigoriev I.V."/>
        </authorList>
    </citation>
    <scope>NUCLEOTIDE SEQUENCE [LARGE SCALE GENOMIC DNA]</scope>
    <source>
        <strain evidence="13">RCC299 / NOUM17</strain>
    </source>
</reference>
<dbReference type="RefSeq" id="XP_002506000.1">
    <property type="nucleotide sequence ID" value="XM_002505954.1"/>
</dbReference>
<dbReference type="GO" id="GO:0046872">
    <property type="term" value="F:metal ion binding"/>
    <property type="evidence" value="ECO:0007669"/>
    <property type="project" value="UniProtKB-KW"/>
</dbReference>
<dbReference type="Gene3D" id="3.40.50.300">
    <property type="entry name" value="P-loop containing nucleotide triphosphate hydrolases"/>
    <property type="match status" value="1"/>
</dbReference>
<organism evidence="12 13">
    <name type="scientific">Micromonas commoda (strain RCC299 / NOUM17 / CCMP2709)</name>
    <name type="common">Picoplanktonic green alga</name>
    <dbReference type="NCBI Taxonomy" id="296587"/>
    <lineage>
        <taxon>Eukaryota</taxon>
        <taxon>Viridiplantae</taxon>
        <taxon>Chlorophyta</taxon>
        <taxon>Mamiellophyceae</taxon>
        <taxon>Mamiellales</taxon>
        <taxon>Mamiellaceae</taxon>
        <taxon>Micromonas</taxon>
    </lineage>
</organism>
<comment type="subcellular location">
    <subcellularLocation>
        <location evidence="1">Cytoplasm</location>
    </subcellularLocation>
</comment>
<comment type="similarity">
    <text evidence="2">Belongs to the TsaE family.</text>
</comment>
<evidence type="ECO:0000256" key="7">
    <source>
        <dbReference type="ARBA" id="ARBA00022741"/>
    </source>
</evidence>
<dbReference type="eggNOG" id="ENOG502S3MQ">
    <property type="taxonomic scope" value="Eukaryota"/>
</dbReference>
<evidence type="ECO:0000256" key="11">
    <source>
        <dbReference type="SAM" id="MobiDB-lite"/>
    </source>
</evidence>
<feature type="region of interest" description="Disordered" evidence="11">
    <location>
        <begin position="199"/>
        <end position="229"/>
    </location>
</feature>
<evidence type="ECO:0000256" key="3">
    <source>
        <dbReference type="ARBA" id="ARBA00019010"/>
    </source>
</evidence>
<evidence type="ECO:0000256" key="5">
    <source>
        <dbReference type="ARBA" id="ARBA00022694"/>
    </source>
</evidence>
<keyword evidence="7" id="KW-0547">Nucleotide-binding</keyword>
<dbReference type="GO" id="GO:0005524">
    <property type="term" value="F:ATP binding"/>
    <property type="evidence" value="ECO:0007669"/>
    <property type="project" value="UniProtKB-KW"/>
</dbReference>
<feature type="compositionally biased region" description="Low complexity" evidence="11">
    <location>
        <begin position="1"/>
        <end position="42"/>
    </location>
</feature>
<evidence type="ECO:0000256" key="10">
    <source>
        <dbReference type="ARBA" id="ARBA00032441"/>
    </source>
</evidence>
<evidence type="ECO:0000256" key="2">
    <source>
        <dbReference type="ARBA" id="ARBA00007599"/>
    </source>
</evidence>